<keyword evidence="2" id="KW-1185">Reference proteome</keyword>
<protein>
    <submittedName>
        <fullName evidence="1">Uncharacterized protein</fullName>
    </submittedName>
</protein>
<reference evidence="1 2" key="1">
    <citation type="journal article" date="2013" name="Curr. Biol.">
        <title>The Genome of the Foraminiferan Reticulomyxa filosa.</title>
        <authorList>
            <person name="Glockner G."/>
            <person name="Hulsmann N."/>
            <person name="Schleicher M."/>
            <person name="Noegel A.A."/>
            <person name="Eichinger L."/>
            <person name="Gallinger C."/>
            <person name="Pawlowski J."/>
            <person name="Sierra R."/>
            <person name="Euteneuer U."/>
            <person name="Pillet L."/>
            <person name="Moustafa A."/>
            <person name="Platzer M."/>
            <person name="Groth M."/>
            <person name="Szafranski K."/>
            <person name="Schliwa M."/>
        </authorList>
    </citation>
    <scope>NUCLEOTIDE SEQUENCE [LARGE SCALE GENOMIC DNA]</scope>
</reference>
<comment type="caution">
    <text evidence="1">The sequence shown here is derived from an EMBL/GenBank/DDBJ whole genome shotgun (WGS) entry which is preliminary data.</text>
</comment>
<sequence>MYGLDKDPSYVKQNIELRRQLVKEIDQINETDWIGESAFVVMNTHKHREALKILEQIHKPTIRNQIYAKSWGDKETFWLSIVLSGKKPFFSSFGMQIVGIRVVYRQLPKKGILSLPWDKTPTRVRSPTTQAPTQRPMEICQRENVLVQYMSTGEWKGKEILYINGEGIERMLFAKPDGIRSLRAQYTYFSLPNVTVGHQFGFCRPLPQCQPFRDKRFDVIVHSLNRRVHLFRSLSNSTN</sequence>
<proteinExistence type="predicted"/>
<gene>
    <name evidence="1" type="ORF">RFI_11780</name>
</gene>
<organism evidence="1 2">
    <name type="scientific">Reticulomyxa filosa</name>
    <dbReference type="NCBI Taxonomy" id="46433"/>
    <lineage>
        <taxon>Eukaryota</taxon>
        <taxon>Sar</taxon>
        <taxon>Rhizaria</taxon>
        <taxon>Retaria</taxon>
        <taxon>Foraminifera</taxon>
        <taxon>Monothalamids</taxon>
        <taxon>Reticulomyxidae</taxon>
        <taxon>Reticulomyxa</taxon>
    </lineage>
</organism>
<dbReference type="EMBL" id="ASPP01008595">
    <property type="protein sequence ID" value="ETO25357.1"/>
    <property type="molecule type" value="Genomic_DNA"/>
</dbReference>
<accession>X6NJ37</accession>
<dbReference type="Proteomes" id="UP000023152">
    <property type="component" value="Unassembled WGS sequence"/>
</dbReference>
<dbReference type="AlphaFoldDB" id="X6NJ37"/>
<dbReference type="OrthoDB" id="430354at2759"/>
<evidence type="ECO:0000313" key="1">
    <source>
        <dbReference type="EMBL" id="ETO25357.1"/>
    </source>
</evidence>
<name>X6NJ37_RETFI</name>
<evidence type="ECO:0000313" key="2">
    <source>
        <dbReference type="Proteomes" id="UP000023152"/>
    </source>
</evidence>